<feature type="transmembrane region" description="Helical" evidence="6">
    <location>
        <begin position="1006"/>
        <end position="1025"/>
    </location>
</feature>
<comment type="caution">
    <text evidence="7">The sequence shown here is derived from an EMBL/GenBank/DDBJ whole genome shotgun (WGS) entry which is preliminary data.</text>
</comment>
<feature type="region of interest" description="Disordered" evidence="5">
    <location>
        <begin position="184"/>
        <end position="222"/>
    </location>
</feature>
<feature type="region of interest" description="Disordered" evidence="5">
    <location>
        <begin position="744"/>
        <end position="763"/>
    </location>
</feature>
<feature type="compositionally biased region" description="Basic and acidic residues" evidence="5">
    <location>
        <begin position="56"/>
        <end position="70"/>
    </location>
</feature>
<proteinExistence type="predicted"/>
<sequence length="1026" mass="107851">MHDLRTSEADVLSVPGWGSDDEQQRKGGWSGQNEDDSAGHMRGQKEDQASEEDEEKAEKDDERREDRDESASPNAPPRPYPIASLCCLCGVLLVMGLEALAEAEHSHAPHTHTHTHEHVLTHVHGDARTLHLGEDGVSVHTPETVLTVRTSKSCLRHSGKASSHGIQREKVSDTETLILFSSEDELEVEARESSESEPSGQPKEVKSRAARKHLSGGLSSPTSALHQAFTACGSLKRGWQAGEKDKKEGEGEGDDGGGVESGDSSDDRTCKNVRGKQEREKTGGEVEKDDANKKDETDEKQEEEGMTGSQEACNPSSKIIHSCGSAPSSKTASLSDVSSHFSRRTASSCHTRFSSQAVASAKSLVGGGVSGAGGVTHGLPPHSHPHHLDLPSAQTVFKSLGSSYHTLPSPPFAEGRTQEKGGMSIFSRSMSSSSSSSGDESQGASRSYRKSHSSRSAYTAGCALSAAAQLSCAPSATAQCGMRLGAGKNACQCCLCTDHENPSQASYLTVLRWEGGGRRRHVGDPEEERTHQRGKRQGLSGSPLSACCGSHVGGAEFVATCPYRLLSEDEKAESEVYAVVGKDTGTKEVSHPCRKRGGAVTANFECGAHMAQHVERVETKTATRRFFPAMGYSRSADQLGERVLSCESQKGGHETSDGDINNHAMSTGIGMGSSPTGKENLGGEKNTKSSCVMTDPASLAYPLLAFASPPCASLCSTPGQGAHLLPGHEHEGGIFFMPSVHSCPLSEEEKSSGEGRPDRDARSSERLAIFSAAPGGGAGRRFIPTASPGGAAATGCMYTVKNECRNLCSNQLATSCGRCSSGHDGTKLLPPYGSSSSSASIADELEHERNRGSRPGGKARDLLVSSALMLALSFHSLMEGVTLGTTLNPQLVAFAVLVHKALESFALGSSLLQAQTRVRTFIWQMTLFAGMTPAGVLLGIVATYLTQGNTSVARSVAASSATASASSLLPLIPGLLTGVGSGTFLHVSLLECIAPQLMRCRSEGKASLLSVVAAVCVGAFVMILLA</sequence>
<evidence type="ECO:0000256" key="4">
    <source>
        <dbReference type="ARBA" id="ARBA00023136"/>
    </source>
</evidence>
<dbReference type="OrthoDB" id="354867at2759"/>
<keyword evidence="2 6" id="KW-0812">Transmembrane</keyword>
<dbReference type="GeneID" id="94425363"/>
<evidence type="ECO:0000256" key="1">
    <source>
        <dbReference type="ARBA" id="ARBA00004141"/>
    </source>
</evidence>
<feature type="compositionally biased region" description="Basic and acidic residues" evidence="5">
    <location>
        <begin position="522"/>
        <end position="531"/>
    </location>
</feature>
<keyword evidence="4 6" id="KW-0472">Membrane</keyword>
<feature type="region of interest" description="Disordered" evidence="5">
    <location>
        <begin position="517"/>
        <end position="542"/>
    </location>
</feature>
<dbReference type="EMBL" id="MIGC01000810">
    <property type="protein sequence ID" value="PHJ24205.1"/>
    <property type="molecule type" value="Genomic_DNA"/>
</dbReference>
<feature type="region of interest" description="Disordered" evidence="5">
    <location>
        <begin position="830"/>
        <end position="858"/>
    </location>
</feature>
<evidence type="ECO:0000313" key="7">
    <source>
        <dbReference type="EMBL" id="PHJ24205.1"/>
    </source>
</evidence>
<feature type="region of interest" description="Disordered" evidence="5">
    <location>
        <begin position="1"/>
        <end position="79"/>
    </location>
</feature>
<feature type="compositionally biased region" description="Basic and acidic residues" evidence="5">
    <location>
        <begin position="265"/>
        <end position="297"/>
    </location>
</feature>
<dbReference type="GO" id="GO:0016020">
    <property type="term" value="C:membrane"/>
    <property type="evidence" value="ECO:0007669"/>
    <property type="project" value="UniProtKB-SubCell"/>
</dbReference>
<feature type="transmembrane region" description="Helical" evidence="6">
    <location>
        <begin position="921"/>
        <end position="945"/>
    </location>
</feature>
<dbReference type="PANTHER" id="PTHR11040">
    <property type="entry name" value="ZINC/IRON TRANSPORTER"/>
    <property type="match status" value="1"/>
</dbReference>
<gene>
    <name evidence="7" type="ORF">CSUI_001949</name>
</gene>
<dbReference type="GO" id="GO:0005385">
    <property type="term" value="F:zinc ion transmembrane transporter activity"/>
    <property type="evidence" value="ECO:0007669"/>
    <property type="project" value="TreeGrafter"/>
</dbReference>
<dbReference type="Pfam" id="PF02535">
    <property type="entry name" value="Zip"/>
    <property type="match status" value="1"/>
</dbReference>
<accession>A0A2C6LAM3</accession>
<feature type="region of interest" description="Disordered" evidence="5">
    <location>
        <begin position="238"/>
        <end position="333"/>
    </location>
</feature>
<name>A0A2C6LAM3_9APIC</name>
<dbReference type="VEuPathDB" id="ToxoDB:CSUI_001949"/>
<evidence type="ECO:0000256" key="6">
    <source>
        <dbReference type="SAM" id="Phobius"/>
    </source>
</evidence>
<dbReference type="PANTHER" id="PTHR11040:SF140">
    <property type="entry name" value="ZRT (ZRT), IRT- (IRT-) LIKE PROTEIN TRANSPORTER"/>
    <property type="match status" value="1"/>
</dbReference>
<dbReference type="InterPro" id="IPR003689">
    <property type="entry name" value="ZIP"/>
</dbReference>
<keyword evidence="8" id="KW-1185">Reference proteome</keyword>
<organism evidence="7 8">
    <name type="scientific">Cystoisospora suis</name>
    <dbReference type="NCBI Taxonomy" id="483139"/>
    <lineage>
        <taxon>Eukaryota</taxon>
        <taxon>Sar</taxon>
        <taxon>Alveolata</taxon>
        <taxon>Apicomplexa</taxon>
        <taxon>Conoidasida</taxon>
        <taxon>Coccidia</taxon>
        <taxon>Eucoccidiorida</taxon>
        <taxon>Eimeriorina</taxon>
        <taxon>Sarcocystidae</taxon>
        <taxon>Cystoisospora</taxon>
    </lineage>
</organism>
<dbReference type="AlphaFoldDB" id="A0A2C6LAM3"/>
<dbReference type="RefSeq" id="XP_067925878.1">
    <property type="nucleotide sequence ID" value="XM_068062152.1"/>
</dbReference>
<evidence type="ECO:0000256" key="3">
    <source>
        <dbReference type="ARBA" id="ARBA00022989"/>
    </source>
</evidence>
<protein>
    <submittedName>
        <fullName evidence="7">Metal cation zip family protein</fullName>
    </submittedName>
</protein>
<evidence type="ECO:0000256" key="2">
    <source>
        <dbReference type="ARBA" id="ARBA00022692"/>
    </source>
</evidence>
<feature type="compositionally biased region" description="Basic and acidic residues" evidence="5">
    <location>
        <begin position="37"/>
        <end position="48"/>
    </location>
</feature>
<feature type="region of interest" description="Disordered" evidence="5">
    <location>
        <begin position="426"/>
        <end position="450"/>
    </location>
</feature>
<feature type="compositionally biased region" description="Basic and acidic residues" evidence="5">
    <location>
        <begin position="747"/>
        <end position="763"/>
    </location>
</feature>
<dbReference type="Proteomes" id="UP000221165">
    <property type="component" value="Unassembled WGS sequence"/>
</dbReference>
<keyword evidence="3 6" id="KW-1133">Transmembrane helix</keyword>
<comment type="subcellular location">
    <subcellularLocation>
        <location evidence="1">Membrane</location>
        <topology evidence="1">Multi-pass membrane protein</topology>
    </subcellularLocation>
</comment>
<evidence type="ECO:0000313" key="8">
    <source>
        <dbReference type="Proteomes" id="UP000221165"/>
    </source>
</evidence>
<feature type="compositionally biased region" description="Low complexity" evidence="5">
    <location>
        <begin position="426"/>
        <end position="446"/>
    </location>
</feature>
<feature type="compositionally biased region" description="Polar residues" evidence="5">
    <location>
        <begin position="307"/>
        <end position="333"/>
    </location>
</feature>
<evidence type="ECO:0000256" key="5">
    <source>
        <dbReference type="SAM" id="MobiDB-lite"/>
    </source>
</evidence>
<reference evidence="7 8" key="1">
    <citation type="journal article" date="2017" name="Int. J. Parasitol.">
        <title>The genome of the protozoan parasite Cystoisospora suis and a reverse vaccinology approach to identify vaccine candidates.</title>
        <authorList>
            <person name="Palmieri N."/>
            <person name="Shrestha A."/>
            <person name="Ruttkowski B."/>
            <person name="Beck T."/>
            <person name="Vogl C."/>
            <person name="Tomley F."/>
            <person name="Blake D.P."/>
            <person name="Joachim A."/>
        </authorList>
    </citation>
    <scope>NUCLEOTIDE SEQUENCE [LARGE SCALE GENOMIC DNA]</scope>
    <source>
        <strain evidence="7 8">Wien I</strain>
    </source>
</reference>